<keyword evidence="5" id="KW-0732">Signal</keyword>
<dbReference type="Proteomes" id="UP000616885">
    <property type="component" value="Unassembled WGS sequence"/>
</dbReference>
<dbReference type="InterPro" id="IPR050416">
    <property type="entry name" value="FAD-linked_Oxidoreductase"/>
</dbReference>
<protein>
    <recommendedName>
        <fullName evidence="6">FAD-binding PCMH-type domain-containing protein</fullName>
    </recommendedName>
</protein>
<dbReference type="InterPro" id="IPR006094">
    <property type="entry name" value="Oxid_FAD_bind_N"/>
</dbReference>
<dbReference type="InterPro" id="IPR016166">
    <property type="entry name" value="FAD-bd_PCMH"/>
</dbReference>
<comment type="caution">
    <text evidence="7">The sequence shown here is derived from an EMBL/GenBank/DDBJ whole genome shotgun (WGS) entry which is preliminary data.</text>
</comment>
<evidence type="ECO:0000256" key="2">
    <source>
        <dbReference type="ARBA" id="ARBA00022630"/>
    </source>
</evidence>
<dbReference type="Pfam" id="PF01565">
    <property type="entry name" value="FAD_binding_4"/>
    <property type="match status" value="1"/>
</dbReference>
<dbReference type="PROSITE" id="PS51387">
    <property type="entry name" value="FAD_PCMH"/>
    <property type="match status" value="1"/>
</dbReference>
<dbReference type="SUPFAM" id="SSF56176">
    <property type="entry name" value="FAD-binding/transporter-associated domain-like"/>
    <property type="match status" value="1"/>
</dbReference>
<dbReference type="PANTHER" id="PTHR42973:SF54">
    <property type="entry name" value="FAD-BINDING PCMH-TYPE DOMAIN-CONTAINING PROTEIN"/>
    <property type="match status" value="1"/>
</dbReference>
<evidence type="ECO:0000256" key="4">
    <source>
        <dbReference type="ARBA" id="ARBA00023002"/>
    </source>
</evidence>
<gene>
    <name evidence="7" type="ORF">IM811_015746</name>
</gene>
<dbReference type="GO" id="GO:0071949">
    <property type="term" value="F:FAD binding"/>
    <property type="evidence" value="ECO:0007669"/>
    <property type="project" value="InterPro"/>
</dbReference>
<reference evidence="7" key="1">
    <citation type="submission" date="2020-10" db="EMBL/GenBank/DDBJ databases">
        <title>High-Quality Genome Resource of Clonostachys rosea strain S41 by Oxford Nanopore Long-Read Sequencing.</title>
        <authorList>
            <person name="Wang H."/>
        </authorList>
    </citation>
    <scope>NUCLEOTIDE SEQUENCE</scope>
    <source>
        <strain evidence="7">S41</strain>
    </source>
</reference>
<keyword evidence="3" id="KW-0274">FAD</keyword>
<dbReference type="GO" id="GO:0016491">
    <property type="term" value="F:oxidoreductase activity"/>
    <property type="evidence" value="ECO:0007669"/>
    <property type="project" value="UniProtKB-KW"/>
</dbReference>
<organism evidence="7 8">
    <name type="scientific">Bionectria ochroleuca</name>
    <name type="common">Gliocladium roseum</name>
    <dbReference type="NCBI Taxonomy" id="29856"/>
    <lineage>
        <taxon>Eukaryota</taxon>
        <taxon>Fungi</taxon>
        <taxon>Dikarya</taxon>
        <taxon>Ascomycota</taxon>
        <taxon>Pezizomycotina</taxon>
        <taxon>Sordariomycetes</taxon>
        <taxon>Hypocreomycetidae</taxon>
        <taxon>Hypocreales</taxon>
        <taxon>Bionectriaceae</taxon>
        <taxon>Clonostachys</taxon>
    </lineage>
</organism>
<comment type="similarity">
    <text evidence="1">Belongs to the oxygen-dependent FAD-linked oxidoreductase family.</text>
</comment>
<feature type="domain" description="FAD-binding PCMH-type" evidence="6">
    <location>
        <begin position="64"/>
        <end position="237"/>
    </location>
</feature>
<feature type="chain" id="PRO_5034866971" description="FAD-binding PCMH-type domain-containing protein" evidence="5">
    <location>
        <begin position="24"/>
        <end position="504"/>
    </location>
</feature>
<dbReference type="Gene3D" id="3.30.465.10">
    <property type="match status" value="1"/>
</dbReference>
<dbReference type="AlphaFoldDB" id="A0A8H7TM29"/>
<dbReference type="PANTHER" id="PTHR42973">
    <property type="entry name" value="BINDING OXIDOREDUCTASE, PUTATIVE (AFU_ORTHOLOGUE AFUA_1G17690)-RELATED"/>
    <property type="match status" value="1"/>
</dbReference>
<proteinExistence type="inferred from homology"/>
<evidence type="ECO:0000256" key="3">
    <source>
        <dbReference type="ARBA" id="ARBA00022827"/>
    </source>
</evidence>
<keyword evidence="2" id="KW-0285">Flavoprotein</keyword>
<accession>A0A8H7TM29</accession>
<dbReference type="EMBL" id="JADCTT010000007">
    <property type="protein sequence ID" value="KAF9749719.1"/>
    <property type="molecule type" value="Genomic_DNA"/>
</dbReference>
<keyword evidence="4" id="KW-0560">Oxidoreductase</keyword>
<evidence type="ECO:0000313" key="7">
    <source>
        <dbReference type="EMBL" id="KAF9749719.1"/>
    </source>
</evidence>
<evidence type="ECO:0000256" key="1">
    <source>
        <dbReference type="ARBA" id="ARBA00005466"/>
    </source>
</evidence>
<evidence type="ECO:0000313" key="8">
    <source>
        <dbReference type="Proteomes" id="UP000616885"/>
    </source>
</evidence>
<sequence>MFGRNQRCLTAVLVLNLAVTAQSYSYQAVKDVCAALETEFPALTLFPGESLYNYINEDYFSAEEWLSPACIFTPTSPELMAHAVAQLKDLDAPFAVRGGGWMPVPGAANIDSSGILLATTNLTGLQLSSDLSTVSVASGHNWAEVLDYLSPHDLVVVGSRIGVVGVPGFLLGGGMSFLSNQYGWASANVVGYEAVLACGSIVYATAGNEYSDLFWALRGGGNNFAIITKFELKTFNIPSVAVGQVAYGPGQRDSFIKNLYDFSQTGVLDERAFVLPTISFVPAASPNITYSAILFYNDNNTCPSALKSFLPPVSSPRSSTFSVRTMANWTAEADDGFDKVHGQNFRFHGFSMLADLNAMYAVHDVFFRHTQESGPAIEGFISTLAMNAVSKSYITNNRGADPAGDPMGIDADKAPYLLCEETFSWSSKNDTGRIEQLMADINEELRAKLGETIVPFLYLNNAGGGQDVFKGYNLANVARLRSIRDKYDESGFLTNQLIGGFKLN</sequence>
<dbReference type="InterPro" id="IPR016169">
    <property type="entry name" value="FAD-bd_PCMH_sub2"/>
</dbReference>
<dbReference type="InterPro" id="IPR036318">
    <property type="entry name" value="FAD-bd_PCMH-like_sf"/>
</dbReference>
<name>A0A8H7TM29_BIOOC</name>
<evidence type="ECO:0000256" key="5">
    <source>
        <dbReference type="SAM" id="SignalP"/>
    </source>
</evidence>
<feature type="signal peptide" evidence="5">
    <location>
        <begin position="1"/>
        <end position="23"/>
    </location>
</feature>
<evidence type="ECO:0000259" key="6">
    <source>
        <dbReference type="PROSITE" id="PS51387"/>
    </source>
</evidence>